<dbReference type="CDD" id="cd06225">
    <property type="entry name" value="HAMP"/>
    <property type="match status" value="1"/>
</dbReference>
<dbReference type="EMBL" id="JAVDTR010000006">
    <property type="protein sequence ID" value="MDR6724204.1"/>
    <property type="molecule type" value="Genomic_DNA"/>
</dbReference>
<feature type="transmembrane region" description="Helical" evidence="4">
    <location>
        <begin position="60"/>
        <end position="80"/>
    </location>
</feature>
<dbReference type="AlphaFoldDB" id="A0AAP5LR94"/>
<accession>A0AAP5LR94</accession>
<comment type="subcellular location">
    <subcellularLocation>
        <location evidence="1">Cell membrane</location>
    </subcellularLocation>
</comment>
<feature type="transmembrane region" description="Helical" evidence="4">
    <location>
        <begin position="12"/>
        <end position="34"/>
    </location>
</feature>
<dbReference type="PROSITE" id="PS50885">
    <property type="entry name" value="HAMP"/>
    <property type="match status" value="1"/>
</dbReference>
<evidence type="ECO:0000313" key="7">
    <source>
        <dbReference type="Proteomes" id="UP001254832"/>
    </source>
</evidence>
<proteinExistence type="predicted"/>
<keyword evidence="3 4" id="KW-0472">Membrane</keyword>
<keyword evidence="4" id="KW-1133">Transmembrane helix</keyword>
<evidence type="ECO:0000256" key="4">
    <source>
        <dbReference type="SAM" id="Phobius"/>
    </source>
</evidence>
<evidence type="ECO:0000256" key="3">
    <source>
        <dbReference type="ARBA" id="ARBA00023136"/>
    </source>
</evidence>
<evidence type="ECO:0000256" key="2">
    <source>
        <dbReference type="ARBA" id="ARBA00022475"/>
    </source>
</evidence>
<dbReference type="Pfam" id="PF00672">
    <property type="entry name" value="HAMP"/>
    <property type="match status" value="1"/>
</dbReference>
<dbReference type="Gene3D" id="6.10.340.10">
    <property type="match status" value="1"/>
</dbReference>
<keyword evidence="2" id="KW-1003">Cell membrane</keyword>
<sequence>MNSLLRTVRSRYIYICGASALLSVVLLFVVYQMLRFVLTHLSAGGTSWLPQLIRWGIHNIGTRPIVIVVGAVLFLTFFWIRSQKITDDLQRISQMTHALANGETGSRVDVLSGGELRQIAAQLNEIAFQMEQDRMNGGEMESEDDWSKKQIVSNEYTTSVQVHAVEVDLPVKLTIYSILSSLETIIEGRCQGEAEIQHWVRLTYQKTLSLQQALDVAALHQQVSKGD</sequence>
<evidence type="ECO:0000256" key="1">
    <source>
        <dbReference type="ARBA" id="ARBA00004236"/>
    </source>
</evidence>
<dbReference type="GO" id="GO:0005886">
    <property type="term" value="C:plasma membrane"/>
    <property type="evidence" value="ECO:0007669"/>
    <property type="project" value="UniProtKB-SubCell"/>
</dbReference>
<name>A0AAP5LR94_PAEAM</name>
<dbReference type="GO" id="GO:0007165">
    <property type="term" value="P:signal transduction"/>
    <property type="evidence" value="ECO:0007669"/>
    <property type="project" value="InterPro"/>
</dbReference>
<dbReference type="Proteomes" id="UP001254832">
    <property type="component" value="Unassembled WGS sequence"/>
</dbReference>
<keyword evidence="4" id="KW-0812">Transmembrane</keyword>
<reference evidence="6" key="1">
    <citation type="submission" date="2023-07" db="EMBL/GenBank/DDBJ databases">
        <title>Sorghum-associated microbial communities from plants grown in Nebraska, USA.</title>
        <authorList>
            <person name="Schachtman D."/>
        </authorList>
    </citation>
    <scope>NUCLEOTIDE SEQUENCE</scope>
    <source>
        <strain evidence="6">BE80</strain>
    </source>
</reference>
<dbReference type="RefSeq" id="WP_310140144.1">
    <property type="nucleotide sequence ID" value="NZ_JAVDTR010000006.1"/>
</dbReference>
<feature type="domain" description="HAMP" evidence="5">
    <location>
        <begin position="83"/>
        <end position="135"/>
    </location>
</feature>
<organism evidence="6 7">
    <name type="scientific">Paenibacillus amylolyticus</name>
    <dbReference type="NCBI Taxonomy" id="1451"/>
    <lineage>
        <taxon>Bacteria</taxon>
        <taxon>Bacillati</taxon>
        <taxon>Bacillota</taxon>
        <taxon>Bacilli</taxon>
        <taxon>Bacillales</taxon>
        <taxon>Paenibacillaceae</taxon>
        <taxon>Paenibacillus</taxon>
    </lineage>
</organism>
<evidence type="ECO:0000259" key="5">
    <source>
        <dbReference type="PROSITE" id="PS50885"/>
    </source>
</evidence>
<protein>
    <submittedName>
        <fullName evidence="6">Methyl-accepting chemotaxis protein</fullName>
    </submittedName>
</protein>
<evidence type="ECO:0000313" key="6">
    <source>
        <dbReference type="EMBL" id="MDR6724204.1"/>
    </source>
</evidence>
<dbReference type="InterPro" id="IPR003660">
    <property type="entry name" value="HAMP_dom"/>
</dbReference>
<gene>
    <name evidence="6" type="ORF">J2W91_002666</name>
</gene>
<comment type="caution">
    <text evidence="6">The sequence shown here is derived from an EMBL/GenBank/DDBJ whole genome shotgun (WGS) entry which is preliminary data.</text>
</comment>